<dbReference type="PANTHER" id="PTHR30055">
    <property type="entry name" value="HTH-TYPE TRANSCRIPTIONAL REGULATOR RUTR"/>
    <property type="match status" value="1"/>
</dbReference>
<dbReference type="PANTHER" id="PTHR30055:SF148">
    <property type="entry name" value="TETR-FAMILY TRANSCRIPTIONAL REGULATOR"/>
    <property type="match status" value="1"/>
</dbReference>
<feature type="DNA-binding region" description="H-T-H motif" evidence="4">
    <location>
        <begin position="43"/>
        <end position="62"/>
    </location>
</feature>
<dbReference type="Gene3D" id="1.10.10.60">
    <property type="entry name" value="Homeodomain-like"/>
    <property type="match status" value="1"/>
</dbReference>
<feature type="domain" description="HTH tetR-type" evidence="5">
    <location>
        <begin position="20"/>
        <end position="80"/>
    </location>
</feature>
<sequence>MDVIILGDEKETAVGRPRQADLDERIKLSAVALLGEEGFAGLSVNRICQRAGVPRPTFYRRWPSAVAALVDAFNDRFHDALLVDTGDAKADLLAFATSVRNRYDDPVVSVCLPAIYEARRREPALIAPIMEAQRARRRSNVATLERALKEQRIEPVLGPFEILFTLTAAIDQGYLAGRPLADDFLDRLVTVALR</sequence>
<dbReference type="Proteomes" id="UP000198339">
    <property type="component" value="Unassembled WGS sequence"/>
</dbReference>
<dbReference type="AlphaFoldDB" id="A0A239FRU8"/>
<dbReference type="GO" id="GO:0003700">
    <property type="term" value="F:DNA-binding transcription factor activity"/>
    <property type="evidence" value="ECO:0007669"/>
    <property type="project" value="TreeGrafter"/>
</dbReference>
<dbReference type="Pfam" id="PF16859">
    <property type="entry name" value="TetR_C_11"/>
    <property type="match status" value="1"/>
</dbReference>
<dbReference type="InterPro" id="IPR009057">
    <property type="entry name" value="Homeodomain-like_sf"/>
</dbReference>
<dbReference type="InterPro" id="IPR050109">
    <property type="entry name" value="HTH-type_TetR-like_transc_reg"/>
</dbReference>
<evidence type="ECO:0000259" key="5">
    <source>
        <dbReference type="PROSITE" id="PS50977"/>
    </source>
</evidence>
<dbReference type="Gene3D" id="1.10.357.10">
    <property type="entry name" value="Tetracycline Repressor, domain 2"/>
    <property type="match status" value="1"/>
</dbReference>
<name>A0A239FRU8_9SPHN</name>
<organism evidence="6 7">
    <name type="scientific">Sphingopyxis indica</name>
    <dbReference type="NCBI Taxonomy" id="436663"/>
    <lineage>
        <taxon>Bacteria</taxon>
        <taxon>Pseudomonadati</taxon>
        <taxon>Pseudomonadota</taxon>
        <taxon>Alphaproteobacteria</taxon>
        <taxon>Sphingomonadales</taxon>
        <taxon>Sphingomonadaceae</taxon>
        <taxon>Sphingopyxis</taxon>
    </lineage>
</organism>
<dbReference type="GO" id="GO:0000976">
    <property type="term" value="F:transcription cis-regulatory region binding"/>
    <property type="evidence" value="ECO:0007669"/>
    <property type="project" value="TreeGrafter"/>
</dbReference>
<dbReference type="Pfam" id="PF00440">
    <property type="entry name" value="TetR_N"/>
    <property type="match status" value="1"/>
</dbReference>
<dbReference type="OrthoDB" id="9803547at2"/>
<dbReference type="SUPFAM" id="SSF48498">
    <property type="entry name" value="Tetracyclin repressor-like, C-terminal domain"/>
    <property type="match status" value="1"/>
</dbReference>
<dbReference type="PROSITE" id="PS50977">
    <property type="entry name" value="HTH_TETR_2"/>
    <property type="match status" value="1"/>
</dbReference>
<protein>
    <submittedName>
        <fullName evidence="6">Transcriptional regulator, TetR family</fullName>
    </submittedName>
</protein>
<proteinExistence type="predicted"/>
<evidence type="ECO:0000256" key="2">
    <source>
        <dbReference type="ARBA" id="ARBA00023125"/>
    </source>
</evidence>
<gene>
    <name evidence="6" type="ORF">SAMN06295955_102218</name>
</gene>
<keyword evidence="1" id="KW-0805">Transcription regulation</keyword>
<dbReference type="RefSeq" id="WP_141133920.1">
    <property type="nucleotide sequence ID" value="NZ_CP076394.1"/>
</dbReference>
<evidence type="ECO:0000256" key="1">
    <source>
        <dbReference type="ARBA" id="ARBA00023015"/>
    </source>
</evidence>
<dbReference type="InterPro" id="IPR011075">
    <property type="entry name" value="TetR_C"/>
</dbReference>
<dbReference type="EMBL" id="FZPA01000002">
    <property type="protein sequence ID" value="SNS59687.1"/>
    <property type="molecule type" value="Genomic_DNA"/>
</dbReference>
<reference evidence="6 7" key="1">
    <citation type="submission" date="2017-06" db="EMBL/GenBank/DDBJ databases">
        <authorList>
            <person name="Kim H.J."/>
            <person name="Triplett B.A."/>
        </authorList>
    </citation>
    <scope>NUCLEOTIDE SEQUENCE [LARGE SCALE GENOMIC DNA]</scope>
    <source>
        <strain evidence="6 7">DS15</strain>
    </source>
</reference>
<keyword evidence="2 4" id="KW-0238">DNA-binding</keyword>
<evidence type="ECO:0000256" key="4">
    <source>
        <dbReference type="PROSITE-ProRule" id="PRU00335"/>
    </source>
</evidence>
<keyword evidence="7" id="KW-1185">Reference proteome</keyword>
<dbReference type="SUPFAM" id="SSF46689">
    <property type="entry name" value="Homeodomain-like"/>
    <property type="match status" value="1"/>
</dbReference>
<dbReference type="InterPro" id="IPR036271">
    <property type="entry name" value="Tet_transcr_reg_TetR-rel_C_sf"/>
</dbReference>
<keyword evidence="3" id="KW-0804">Transcription</keyword>
<accession>A0A239FRU8</accession>
<evidence type="ECO:0000313" key="6">
    <source>
        <dbReference type="EMBL" id="SNS59687.1"/>
    </source>
</evidence>
<evidence type="ECO:0000313" key="7">
    <source>
        <dbReference type="Proteomes" id="UP000198339"/>
    </source>
</evidence>
<dbReference type="InterPro" id="IPR001647">
    <property type="entry name" value="HTH_TetR"/>
</dbReference>
<evidence type="ECO:0000256" key="3">
    <source>
        <dbReference type="ARBA" id="ARBA00023163"/>
    </source>
</evidence>